<evidence type="ECO:0000313" key="4">
    <source>
        <dbReference type="EMBL" id="GMI84995.1"/>
    </source>
</evidence>
<reference evidence="4" key="1">
    <citation type="submission" date="2023-05" db="EMBL/GenBank/DDBJ databases">
        <title>Genome and transcriptome analyses reveal genes involved in the formation of fine ridges on petal epidermal cells in Hibiscus trionum.</title>
        <authorList>
            <person name="Koshimizu S."/>
            <person name="Masuda S."/>
            <person name="Ishii T."/>
            <person name="Shirasu K."/>
            <person name="Hoshino A."/>
            <person name="Arita M."/>
        </authorList>
    </citation>
    <scope>NUCLEOTIDE SEQUENCE</scope>
    <source>
        <strain evidence="4">Hamamatsu line</strain>
    </source>
</reference>
<evidence type="ECO:0000313" key="5">
    <source>
        <dbReference type="Proteomes" id="UP001165190"/>
    </source>
</evidence>
<dbReference type="PANTHER" id="PTHR37610:SF78">
    <property type="entry name" value="GAG-POLYPEPTIDE OF LTR COPIA-TYPE-RELATED"/>
    <property type="match status" value="1"/>
</dbReference>
<dbReference type="Pfam" id="PF14244">
    <property type="entry name" value="Retrotran_gag_3"/>
    <property type="match status" value="1"/>
</dbReference>
<keyword evidence="5" id="KW-1185">Reference proteome</keyword>
<sequence>MSALTDSVTNPSQIDSNHVLFLHPSDTPSSLLVSNQLVGISNYNLWSRSLQIALLAKNKLGFVDDSCSKASFHSALHPQWERCNALVLSWILNTVSADLSAGVVFASSAASVWKDLKEHFEKIDGARVFFLHREIVTHHQGESSISEYYTKLKLLWDEYGALIPFSSCDCEESQQNLLHLTQQKLFQFLMGLNESYSAIPSQLLIMQPLPTVNKAYSMLVQEEAQRVHLSGISSIPDSSAFYSHASAGSSDRMRFLGIFDYCKLKGHKWENCYRLIGFPSDFKFTKKRNPNPSDVALSVNVSSPDLSSLVPSSVSSSVQTSVPSFTSDQYNQILSLLNTAPSADSAVNLAGIVTSCLPAVNNVHIDSWIMDTGATYHVLSNFSSLIAPTSCLSLSRCVQFPNGKSVPITHVGSCVLSSNILLSNVLFVPQFSQNLLSISKLTRDLHCFVTFYPDFCLIQDLSTGRMKGIGKQSRGLYFFESLASGSDHFVSTSVVPYSVNSVPVHFDNTNCMVASINNTFLWHARLGHASLSKLVKLPFPDKNTLDLTTLHKCSVCPLAKQTRLPFPDHVHSATSPFSLIHIDLWGPYRISTHSGHRFFLPMLMISVV</sequence>
<evidence type="ECO:0000259" key="1">
    <source>
        <dbReference type="Pfam" id="PF13976"/>
    </source>
</evidence>
<dbReference type="OrthoDB" id="1002462at2759"/>
<organism evidence="4 5">
    <name type="scientific">Hibiscus trionum</name>
    <name type="common">Flower of an hour</name>
    <dbReference type="NCBI Taxonomy" id="183268"/>
    <lineage>
        <taxon>Eukaryota</taxon>
        <taxon>Viridiplantae</taxon>
        <taxon>Streptophyta</taxon>
        <taxon>Embryophyta</taxon>
        <taxon>Tracheophyta</taxon>
        <taxon>Spermatophyta</taxon>
        <taxon>Magnoliopsida</taxon>
        <taxon>eudicotyledons</taxon>
        <taxon>Gunneridae</taxon>
        <taxon>Pentapetalae</taxon>
        <taxon>rosids</taxon>
        <taxon>malvids</taxon>
        <taxon>Malvales</taxon>
        <taxon>Malvaceae</taxon>
        <taxon>Malvoideae</taxon>
        <taxon>Hibiscus</taxon>
    </lineage>
</organism>
<dbReference type="EMBL" id="BSYR01000020">
    <property type="protein sequence ID" value="GMI84995.1"/>
    <property type="molecule type" value="Genomic_DNA"/>
</dbReference>
<name>A0A9W7M3Y9_HIBTR</name>
<evidence type="ECO:0000259" key="3">
    <source>
        <dbReference type="Pfam" id="PF22936"/>
    </source>
</evidence>
<evidence type="ECO:0008006" key="6">
    <source>
        <dbReference type="Google" id="ProtNLM"/>
    </source>
</evidence>
<comment type="caution">
    <text evidence="4">The sequence shown here is derived from an EMBL/GenBank/DDBJ whole genome shotgun (WGS) entry which is preliminary data.</text>
</comment>
<feature type="domain" description="Retrovirus-related Pol polyprotein from transposon TNT 1-94-like beta-barrel" evidence="3">
    <location>
        <begin position="368"/>
        <end position="443"/>
    </location>
</feature>
<dbReference type="Proteomes" id="UP001165190">
    <property type="component" value="Unassembled WGS sequence"/>
</dbReference>
<dbReference type="InterPro" id="IPR054722">
    <property type="entry name" value="PolX-like_BBD"/>
</dbReference>
<feature type="domain" description="GAG-pre-integrase" evidence="1">
    <location>
        <begin position="508"/>
        <end position="561"/>
    </location>
</feature>
<protein>
    <recommendedName>
        <fullName evidence="6">GAG-pre-integrase domain-containing protein</fullName>
    </recommendedName>
</protein>
<evidence type="ECO:0000259" key="2">
    <source>
        <dbReference type="Pfam" id="PF14244"/>
    </source>
</evidence>
<gene>
    <name evidence="4" type="ORF">HRI_002168800</name>
</gene>
<dbReference type="Pfam" id="PF22936">
    <property type="entry name" value="Pol_BBD"/>
    <property type="match status" value="1"/>
</dbReference>
<proteinExistence type="predicted"/>
<dbReference type="InterPro" id="IPR025724">
    <property type="entry name" value="GAG-pre-integrase_dom"/>
</dbReference>
<dbReference type="AlphaFoldDB" id="A0A9W7M3Y9"/>
<feature type="domain" description="Retrotransposon Copia-like N-terminal" evidence="2">
    <location>
        <begin position="23"/>
        <end position="69"/>
    </location>
</feature>
<dbReference type="Pfam" id="PF13976">
    <property type="entry name" value="gag_pre-integrs"/>
    <property type="match status" value="1"/>
</dbReference>
<accession>A0A9W7M3Y9</accession>
<dbReference type="PANTHER" id="PTHR37610">
    <property type="entry name" value="CCHC-TYPE DOMAIN-CONTAINING PROTEIN"/>
    <property type="match status" value="1"/>
</dbReference>
<dbReference type="InterPro" id="IPR029472">
    <property type="entry name" value="Copia-like_N"/>
</dbReference>